<dbReference type="GO" id="GO:0015297">
    <property type="term" value="F:antiporter activity"/>
    <property type="evidence" value="ECO:0007669"/>
    <property type="project" value="InterPro"/>
</dbReference>
<comment type="subcellular location">
    <subcellularLocation>
        <location evidence="1">Membrane</location>
        <topology evidence="1">Multi-pass membrane protein</topology>
    </subcellularLocation>
</comment>
<protein>
    <recommendedName>
        <fullName evidence="9">MATE efflux family protein</fullName>
    </recommendedName>
</protein>
<dbReference type="STRING" id="930992.A0A0D0AEQ5"/>
<feature type="transmembrane region" description="Helical" evidence="6">
    <location>
        <begin position="184"/>
        <end position="207"/>
    </location>
</feature>
<evidence type="ECO:0000256" key="5">
    <source>
        <dbReference type="ARBA" id="ARBA00023136"/>
    </source>
</evidence>
<dbReference type="AlphaFoldDB" id="A0A0D0AEQ5"/>
<dbReference type="InParanoid" id="A0A0D0AEQ5"/>
<dbReference type="PANTHER" id="PTHR11206">
    <property type="entry name" value="MULTIDRUG RESISTANCE PROTEIN"/>
    <property type="match status" value="1"/>
</dbReference>
<evidence type="ECO:0000256" key="4">
    <source>
        <dbReference type="ARBA" id="ARBA00022989"/>
    </source>
</evidence>
<feature type="transmembrane region" description="Helical" evidence="6">
    <location>
        <begin position="122"/>
        <end position="146"/>
    </location>
</feature>
<feature type="transmembrane region" description="Helical" evidence="6">
    <location>
        <begin position="393"/>
        <end position="410"/>
    </location>
</feature>
<keyword evidence="3 6" id="KW-0812">Transmembrane</keyword>
<evidence type="ECO:0000313" key="8">
    <source>
        <dbReference type="Proteomes" id="UP000054485"/>
    </source>
</evidence>
<feature type="transmembrane region" description="Helical" evidence="6">
    <location>
        <begin position="55"/>
        <end position="78"/>
    </location>
</feature>
<organism evidence="7 8">
    <name type="scientific">Suillus luteus UH-Slu-Lm8-n1</name>
    <dbReference type="NCBI Taxonomy" id="930992"/>
    <lineage>
        <taxon>Eukaryota</taxon>
        <taxon>Fungi</taxon>
        <taxon>Dikarya</taxon>
        <taxon>Basidiomycota</taxon>
        <taxon>Agaricomycotina</taxon>
        <taxon>Agaricomycetes</taxon>
        <taxon>Agaricomycetidae</taxon>
        <taxon>Boletales</taxon>
        <taxon>Suillineae</taxon>
        <taxon>Suillaceae</taxon>
        <taxon>Suillus</taxon>
    </lineage>
</organism>
<feature type="transmembrane region" description="Helical" evidence="6">
    <location>
        <begin position="354"/>
        <end position="373"/>
    </location>
</feature>
<feature type="transmembrane region" description="Helical" evidence="6">
    <location>
        <begin position="431"/>
        <end position="451"/>
    </location>
</feature>
<dbReference type="GO" id="GO:0042910">
    <property type="term" value="F:xenobiotic transmembrane transporter activity"/>
    <property type="evidence" value="ECO:0007669"/>
    <property type="project" value="InterPro"/>
</dbReference>
<dbReference type="HOGENOM" id="CLU_012893_1_2_1"/>
<reference evidence="7 8" key="1">
    <citation type="submission" date="2014-04" db="EMBL/GenBank/DDBJ databases">
        <authorList>
            <consortium name="DOE Joint Genome Institute"/>
            <person name="Kuo A."/>
            <person name="Ruytinx J."/>
            <person name="Rineau F."/>
            <person name="Colpaert J."/>
            <person name="Kohler A."/>
            <person name="Nagy L.G."/>
            <person name="Floudas D."/>
            <person name="Copeland A."/>
            <person name="Barry K.W."/>
            <person name="Cichocki N."/>
            <person name="Veneault-Fourrey C."/>
            <person name="LaButti K."/>
            <person name="Lindquist E.A."/>
            <person name="Lipzen A."/>
            <person name="Lundell T."/>
            <person name="Morin E."/>
            <person name="Murat C."/>
            <person name="Sun H."/>
            <person name="Tunlid A."/>
            <person name="Henrissat B."/>
            <person name="Grigoriev I.V."/>
            <person name="Hibbett D.S."/>
            <person name="Martin F."/>
            <person name="Nordberg H.P."/>
            <person name="Cantor M.N."/>
            <person name="Hua S.X."/>
        </authorList>
    </citation>
    <scope>NUCLEOTIDE SEQUENCE [LARGE SCALE GENOMIC DNA]</scope>
    <source>
        <strain evidence="7 8">UH-Slu-Lm8-n1</strain>
    </source>
</reference>
<evidence type="ECO:0008006" key="9">
    <source>
        <dbReference type="Google" id="ProtNLM"/>
    </source>
</evidence>
<name>A0A0D0AEQ5_9AGAM</name>
<dbReference type="EMBL" id="KN835312">
    <property type="protein sequence ID" value="KIK40181.1"/>
    <property type="molecule type" value="Genomic_DNA"/>
</dbReference>
<keyword evidence="8" id="KW-1185">Reference proteome</keyword>
<evidence type="ECO:0000256" key="3">
    <source>
        <dbReference type="ARBA" id="ARBA00022692"/>
    </source>
</evidence>
<keyword evidence="5 6" id="KW-0472">Membrane</keyword>
<evidence type="ECO:0000256" key="6">
    <source>
        <dbReference type="SAM" id="Phobius"/>
    </source>
</evidence>
<comment type="similarity">
    <text evidence="2">Belongs to the multi antimicrobial extrusion (MATE) (TC 2.A.66.1) family.</text>
</comment>
<dbReference type="GO" id="GO:0016020">
    <property type="term" value="C:membrane"/>
    <property type="evidence" value="ECO:0007669"/>
    <property type="project" value="UniProtKB-SubCell"/>
</dbReference>
<feature type="transmembrane region" description="Helical" evidence="6">
    <location>
        <begin position="152"/>
        <end position="172"/>
    </location>
</feature>
<dbReference type="InterPro" id="IPR045069">
    <property type="entry name" value="MATE_euk"/>
</dbReference>
<evidence type="ECO:0000256" key="2">
    <source>
        <dbReference type="ARBA" id="ARBA00010199"/>
    </source>
</evidence>
<feature type="transmembrane region" description="Helical" evidence="6">
    <location>
        <begin position="262"/>
        <end position="281"/>
    </location>
</feature>
<reference evidence="8" key="2">
    <citation type="submission" date="2015-01" db="EMBL/GenBank/DDBJ databases">
        <title>Evolutionary Origins and Diversification of the Mycorrhizal Mutualists.</title>
        <authorList>
            <consortium name="DOE Joint Genome Institute"/>
            <consortium name="Mycorrhizal Genomics Consortium"/>
            <person name="Kohler A."/>
            <person name="Kuo A."/>
            <person name="Nagy L.G."/>
            <person name="Floudas D."/>
            <person name="Copeland A."/>
            <person name="Barry K.W."/>
            <person name="Cichocki N."/>
            <person name="Veneault-Fourrey C."/>
            <person name="LaButti K."/>
            <person name="Lindquist E.A."/>
            <person name="Lipzen A."/>
            <person name="Lundell T."/>
            <person name="Morin E."/>
            <person name="Murat C."/>
            <person name="Riley R."/>
            <person name="Ohm R."/>
            <person name="Sun H."/>
            <person name="Tunlid A."/>
            <person name="Henrissat B."/>
            <person name="Grigoriev I.V."/>
            <person name="Hibbett D.S."/>
            <person name="Martin F."/>
        </authorList>
    </citation>
    <scope>NUCLEOTIDE SEQUENCE [LARGE SCALE GENOMIC DNA]</scope>
    <source>
        <strain evidence="8">UH-Slu-Lm8-n1</strain>
    </source>
</reference>
<accession>A0A0D0AEQ5</accession>
<dbReference type="Pfam" id="PF01554">
    <property type="entry name" value="MatE"/>
    <property type="match status" value="2"/>
</dbReference>
<gene>
    <name evidence="7" type="ORF">CY34DRAFT_283071</name>
</gene>
<evidence type="ECO:0000256" key="1">
    <source>
        <dbReference type="ARBA" id="ARBA00004141"/>
    </source>
</evidence>
<evidence type="ECO:0000313" key="7">
    <source>
        <dbReference type="EMBL" id="KIK40181.1"/>
    </source>
</evidence>
<proteinExistence type="inferred from homology"/>
<keyword evidence="4 6" id="KW-1133">Transmembrane helix</keyword>
<dbReference type="OrthoDB" id="2126698at2759"/>
<dbReference type="GO" id="GO:1990961">
    <property type="term" value="P:xenobiotic detoxification by transmembrane export across the plasma membrane"/>
    <property type="evidence" value="ECO:0007669"/>
    <property type="project" value="InterPro"/>
</dbReference>
<dbReference type="FunCoup" id="A0A0D0AEQ5">
    <property type="interactions" value="116"/>
</dbReference>
<feature type="transmembrane region" description="Helical" evidence="6">
    <location>
        <begin position="457"/>
        <end position="480"/>
    </location>
</feature>
<sequence length="509" mass="55187">MENTPLLSTPFSRIEEDVECLNEVDGPNTWDLFREECVILVKYSLPVFVTHLLEYSLIVASVVSIGHVSTVALAAATLGSMTASVSGYTIIQGLSSALDTLLPAAWASSQPQMVGLWSQRMVVVTAVTIIPVLMIWFNAESILLLLRQDPEVAHLAGVYLKLASLGLPAYAFNCVSRRYFQSQGLFVVPTRVILAVSPINAVLNYVLVWGPEPIRIGFIGAPIATAISFNLISISSVIYGIFYIEKTAWHPVSRRSFSDLGLLVRLGLCGVGQIASAWWSWELVGCAYVLKLTDIRMLNCVLTVAASLLGPATLAAQSVLLISSSWTYQAPFALAVATSVRIGNLLGERRARRAGVTANTAVVLAVVVAVGWSTLLMSFRESWAYIFNDDPEVVTLVASILPLVAVFQVFDGTNAVSGGILRARGKQFTGALLSLSGYYVIGIPIGIWLAFQRDMGLAGLWVGLTLALVYCSAWGIYLCITADWQKEVRTVLDRLAGYGEQEQRQDLGK</sequence>
<dbReference type="NCBIfam" id="TIGR00797">
    <property type="entry name" value="matE"/>
    <property type="match status" value="1"/>
</dbReference>
<dbReference type="Proteomes" id="UP000054485">
    <property type="component" value="Unassembled WGS sequence"/>
</dbReference>
<dbReference type="InterPro" id="IPR002528">
    <property type="entry name" value="MATE_fam"/>
</dbReference>
<dbReference type="CDD" id="cd13132">
    <property type="entry name" value="MATE_eukaryotic"/>
    <property type="match status" value="1"/>
</dbReference>
<feature type="transmembrane region" description="Helical" evidence="6">
    <location>
        <begin position="301"/>
        <end position="322"/>
    </location>
</feature>
<feature type="transmembrane region" description="Helical" evidence="6">
    <location>
        <begin position="219"/>
        <end position="242"/>
    </location>
</feature>